<evidence type="ECO:0000256" key="3">
    <source>
        <dbReference type="ARBA" id="ARBA00023015"/>
    </source>
</evidence>
<evidence type="ECO:0000256" key="2">
    <source>
        <dbReference type="ARBA" id="ARBA00009437"/>
    </source>
</evidence>
<proteinExistence type="inferred from homology"/>
<dbReference type="AlphaFoldDB" id="A0A2U3PUN2"/>
<dbReference type="GO" id="GO:0003677">
    <property type="term" value="F:DNA binding"/>
    <property type="evidence" value="ECO:0007669"/>
    <property type="project" value="UniProtKB-KW"/>
</dbReference>
<dbReference type="Pfam" id="PF03466">
    <property type="entry name" value="LysR_substrate"/>
    <property type="match status" value="1"/>
</dbReference>
<dbReference type="Pfam" id="PF00126">
    <property type="entry name" value="HTH_1"/>
    <property type="match status" value="1"/>
</dbReference>
<dbReference type="PROSITE" id="PS50931">
    <property type="entry name" value="HTH_LYSR"/>
    <property type="match status" value="1"/>
</dbReference>
<keyword evidence="5" id="KW-0804">Transcription</keyword>
<evidence type="ECO:0000256" key="1">
    <source>
        <dbReference type="ARBA" id="ARBA00003502"/>
    </source>
</evidence>
<evidence type="ECO:0000256" key="5">
    <source>
        <dbReference type="ARBA" id="ARBA00023163"/>
    </source>
</evidence>
<dbReference type="InterPro" id="IPR036390">
    <property type="entry name" value="WH_DNA-bd_sf"/>
</dbReference>
<gene>
    <name evidence="7" type="ORF">BRAD3257_1698</name>
</gene>
<dbReference type="GO" id="GO:0003700">
    <property type="term" value="F:DNA-binding transcription factor activity"/>
    <property type="evidence" value="ECO:0007669"/>
    <property type="project" value="InterPro"/>
</dbReference>
<evidence type="ECO:0000259" key="6">
    <source>
        <dbReference type="PROSITE" id="PS50931"/>
    </source>
</evidence>
<name>A0A2U3PUN2_9BRAD</name>
<dbReference type="PRINTS" id="PR00039">
    <property type="entry name" value="HTHLYSR"/>
</dbReference>
<dbReference type="SUPFAM" id="SSF53850">
    <property type="entry name" value="Periplasmic binding protein-like II"/>
    <property type="match status" value="1"/>
</dbReference>
<keyword evidence="3" id="KW-0805">Transcription regulation</keyword>
<comment type="similarity">
    <text evidence="2">Belongs to the LysR transcriptional regulatory family.</text>
</comment>
<dbReference type="PANTHER" id="PTHR30346">
    <property type="entry name" value="TRANSCRIPTIONAL DUAL REGULATOR HCAR-RELATED"/>
    <property type="match status" value="1"/>
</dbReference>
<evidence type="ECO:0000313" key="7">
    <source>
        <dbReference type="EMBL" id="SPP92818.1"/>
    </source>
</evidence>
<dbReference type="KEGG" id="bvz:BRAD3257_1698"/>
<dbReference type="Gene3D" id="3.40.190.10">
    <property type="entry name" value="Periplasmic binding protein-like II"/>
    <property type="match status" value="2"/>
</dbReference>
<evidence type="ECO:0000256" key="4">
    <source>
        <dbReference type="ARBA" id="ARBA00023125"/>
    </source>
</evidence>
<dbReference type="Proteomes" id="UP000246085">
    <property type="component" value="Chromosome BRAD3257"/>
</dbReference>
<reference evidence="7 8" key="1">
    <citation type="submission" date="2018-03" db="EMBL/GenBank/DDBJ databases">
        <authorList>
            <person name="Gully D."/>
        </authorList>
    </citation>
    <scope>NUCLEOTIDE SEQUENCE [LARGE SCALE GENOMIC DNA]</scope>
    <source>
        <strain evidence="7">ORS3257</strain>
    </source>
</reference>
<protein>
    <recommendedName>
        <fullName evidence="6">HTH lysR-type domain-containing protein</fullName>
    </recommendedName>
</protein>
<dbReference type="EMBL" id="LS398110">
    <property type="protein sequence ID" value="SPP92818.1"/>
    <property type="molecule type" value="Genomic_DNA"/>
</dbReference>
<organism evidence="7 8">
    <name type="scientific">Bradyrhizobium vignae</name>
    <dbReference type="NCBI Taxonomy" id="1549949"/>
    <lineage>
        <taxon>Bacteria</taxon>
        <taxon>Pseudomonadati</taxon>
        <taxon>Pseudomonadota</taxon>
        <taxon>Alphaproteobacteria</taxon>
        <taxon>Hyphomicrobiales</taxon>
        <taxon>Nitrobacteraceae</taxon>
        <taxon>Bradyrhizobium</taxon>
    </lineage>
</organism>
<dbReference type="CDD" id="cd08414">
    <property type="entry name" value="PBP2_LTTR_aromatics_like"/>
    <property type="match status" value="1"/>
</dbReference>
<dbReference type="PANTHER" id="PTHR30346:SF17">
    <property type="entry name" value="LYSR FAMILY TRANSCRIPTIONAL REGULATOR"/>
    <property type="match status" value="1"/>
</dbReference>
<dbReference type="InterPro" id="IPR000847">
    <property type="entry name" value="LysR_HTH_N"/>
</dbReference>
<dbReference type="RefSeq" id="WP_122401355.1">
    <property type="nucleotide sequence ID" value="NZ_LS398110.1"/>
</dbReference>
<keyword evidence="4" id="KW-0238">DNA-binding</keyword>
<dbReference type="FunFam" id="1.10.10.10:FF:000001">
    <property type="entry name" value="LysR family transcriptional regulator"/>
    <property type="match status" value="1"/>
</dbReference>
<dbReference type="InterPro" id="IPR005119">
    <property type="entry name" value="LysR_subst-bd"/>
</dbReference>
<accession>A0A2U3PUN2</accession>
<dbReference type="SUPFAM" id="SSF46785">
    <property type="entry name" value="Winged helix' DNA-binding domain"/>
    <property type="match status" value="1"/>
</dbReference>
<dbReference type="GO" id="GO:0032993">
    <property type="term" value="C:protein-DNA complex"/>
    <property type="evidence" value="ECO:0007669"/>
    <property type="project" value="TreeGrafter"/>
</dbReference>
<evidence type="ECO:0000313" key="8">
    <source>
        <dbReference type="Proteomes" id="UP000246085"/>
    </source>
</evidence>
<comment type="function">
    <text evidence="1">NodD regulates the expression of the nodABCFE genes which encode other nodulation proteins. NodD is also a negative regulator of its own expression. Binds flavonoids as inducers.</text>
</comment>
<feature type="domain" description="HTH lysR-type" evidence="6">
    <location>
        <begin position="1"/>
        <end position="58"/>
    </location>
</feature>
<sequence length="317" mass="34536">MELRRLKYMSVLAEELHFGRAAERLGIAQPALTQQIRALERELGVELFHRTKRSVKLTVAGRVTLSEAVRTLQQAERTALVARQAGRGELGHIEIGYVGSAIFTGVLSKAIALFRPVNPLVELRLNELGIVQQLDDVGSGRLDIGILRLPVKSLPAGVGITTLHREPIILAIPRAHRLSRQKIISLGALKSEPFVAVQIQEGSGFNAQVAQLCSAGGFTPQVMQYAGQFTALCRLGGRRPRRGIRSRLGSAFADTQCGLSAVSKDQSTVRFGDGLSELGARTRRHRLSRTAEEIGADRRPDGSGLIRSTYLCGENDY</sequence>
<dbReference type="Gene3D" id="1.10.10.10">
    <property type="entry name" value="Winged helix-like DNA-binding domain superfamily/Winged helix DNA-binding domain"/>
    <property type="match status" value="1"/>
</dbReference>
<dbReference type="InterPro" id="IPR036388">
    <property type="entry name" value="WH-like_DNA-bd_sf"/>
</dbReference>